<keyword evidence="3" id="KW-1185">Reference proteome</keyword>
<protein>
    <submittedName>
        <fullName evidence="2">Uncharacterized protein</fullName>
    </submittedName>
</protein>
<dbReference type="AlphaFoldDB" id="A0A9D4J0I5"/>
<gene>
    <name evidence="2" type="ORF">DPMN_144688</name>
</gene>
<dbReference type="EMBL" id="JAIWYP010000007">
    <property type="protein sequence ID" value="KAH3791208.1"/>
    <property type="molecule type" value="Genomic_DNA"/>
</dbReference>
<sequence length="100" mass="11512">MCSRTVKDEHEQSRHTYGYPRTLKGCSRTPHGRYADHHEWYYHPGSSRINTAVFNFQTLSCWPPGAPRTFPDVSGPTWIDTEIDGGYTVQMPEYPGYEPC</sequence>
<evidence type="ECO:0000313" key="3">
    <source>
        <dbReference type="Proteomes" id="UP000828390"/>
    </source>
</evidence>
<name>A0A9D4J0I5_DREPO</name>
<organism evidence="2 3">
    <name type="scientific">Dreissena polymorpha</name>
    <name type="common">Zebra mussel</name>
    <name type="synonym">Mytilus polymorpha</name>
    <dbReference type="NCBI Taxonomy" id="45954"/>
    <lineage>
        <taxon>Eukaryota</taxon>
        <taxon>Metazoa</taxon>
        <taxon>Spiralia</taxon>
        <taxon>Lophotrochozoa</taxon>
        <taxon>Mollusca</taxon>
        <taxon>Bivalvia</taxon>
        <taxon>Autobranchia</taxon>
        <taxon>Heteroconchia</taxon>
        <taxon>Euheterodonta</taxon>
        <taxon>Imparidentia</taxon>
        <taxon>Neoheterodontei</taxon>
        <taxon>Myida</taxon>
        <taxon>Dreissenoidea</taxon>
        <taxon>Dreissenidae</taxon>
        <taxon>Dreissena</taxon>
    </lineage>
</organism>
<feature type="region of interest" description="Disordered" evidence="1">
    <location>
        <begin position="1"/>
        <end position="21"/>
    </location>
</feature>
<evidence type="ECO:0000256" key="1">
    <source>
        <dbReference type="SAM" id="MobiDB-lite"/>
    </source>
</evidence>
<evidence type="ECO:0000313" key="2">
    <source>
        <dbReference type="EMBL" id="KAH3791208.1"/>
    </source>
</evidence>
<reference evidence="2" key="2">
    <citation type="submission" date="2020-11" db="EMBL/GenBank/DDBJ databases">
        <authorList>
            <person name="McCartney M.A."/>
            <person name="Auch B."/>
            <person name="Kono T."/>
            <person name="Mallez S."/>
            <person name="Becker A."/>
            <person name="Gohl D.M."/>
            <person name="Silverstein K.A.T."/>
            <person name="Koren S."/>
            <person name="Bechman K.B."/>
            <person name="Herman A."/>
            <person name="Abrahante J.E."/>
            <person name="Garbe J."/>
        </authorList>
    </citation>
    <scope>NUCLEOTIDE SEQUENCE</scope>
    <source>
        <strain evidence="2">Duluth1</strain>
        <tissue evidence="2">Whole animal</tissue>
    </source>
</reference>
<dbReference type="Proteomes" id="UP000828390">
    <property type="component" value="Unassembled WGS sequence"/>
</dbReference>
<proteinExistence type="predicted"/>
<feature type="compositionally biased region" description="Basic and acidic residues" evidence="1">
    <location>
        <begin position="1"/>
        <end position="14"/>
    </location>
</feature>
<accession>A0A9D4J0I5</accession>
<reference evidence="2" key="1">
    <citation type="journal article" date="2019" name="bioRxiv">
        <title>The Genome of the Zebra Mussel, Dreissena polymorpha: A Resource for Invasive Species Research.</title>
        <authorList>
            <person name="McCartney M.A."/>
            <person name="Auch B."/>
            <person name="Kono T."/>
            <person name="Mallez S."/>
            <person name="Zhang Y."/>
            <person name="Obille A."/>
            <person name="Becker A."/>
            <person name="Abrahante J.E."/>
            <person name="Garbe J."/>
            <person name="Badalamenti J.P."/>
            <person name="Herman A."/>
            <person name="Mangelson H."/>
            <person name="Liachko I."/>
            <person name="Sullivan S."/>
            <person name="Sone E.D."/>
            <person name="Koren S."/>
            <person name="Silverstein K.A.T."/>
            <person name="Beckman K.B."/>
            <person name="Gohl D.M."/>
        </authorList>
    </citation>
    <scope>NUCLEOTIDE SEQUENCE</scope>
    <source>
        <strain evidence="2">Duluth1</strain>
        <tissue evidence="2">Whole animal</tissue>
    </source>
</reference>
<comment type="caution">
    <text evidence="2">The sequence shown here is derived from an EMBL/GenBank/DDBJ whole genome shotgun (WGS) entry which is preliminary data.</text>
</comment>